<reference evidence="1" key="1">
    <citation type="journal article" date="2023" name="Mol. Phylogenet. Evol.">
        <title>Genome-scale phylogeny and comparative genomics of the fungal order Sordariales.</title>
        <authorList>
            <person name="Hensen N."/>
            <person name="Bonometti L."/>
            <person name="Westerberg I."/>
            <person name="Brannstrom I.O."/>
            <person name="Guillou S."/>
            <person name="Cros-Aarteil S."/>
            <person name="Calhoun S."/>
            <person name="Haridas S."/>
            <person name="Kuo A."/>
            <person name="Mondo S."/>
            <person name="Pangilinan J."/>
            <person name="Riley R."/>
            <person name="LaButti K."/>
            <person name="Andreopoulos B."/>
            <person name="Lipzen A."/>
            <person name="Chen C."/>
            <person name="Yan M."/>
            <person name="Daum C."/>
            <person name="Ng V."/>
            <person name="Clum A."/>
            <person name="Steindorff A."/>
            <person name="Ohm R.A."/>
            <person name="Martin F."/>
            <person name="Silar P."/>
            <person name="Natvig D.O."/>
            <person name="Lalanne C."/>
            <person name="Gautier V."/>
            <person name="Ament-Velasquez S.L."/>
            <person name="Kruys A."/>
            <person name="Hutchinson M.I."/>
            <person name="Powell A.J."/>
            <person name="Barry K."/>
            <person name="Miller A.N."/>
            <person name="Grigoriev I.V."/>
            <person name="Debuchy R."/>
            <person name="Gladieux P."/>
            <person name="Hiltunen Thoren M."/>
            <person name="Johannesson H."/>
        </authorList>
    </citation>
    <scope>NUCLEOTIDE SEQUENCE</scope>
    <source>
        <strain evidence="1">CBS 955.72</strain>
    </source>
</reference>
<organism evidence="1 2">
    <name type="scientific">Lasiosphaeria hispida</name>
    <dbReference type="NCBI Taxonomy" id="260671"/>
    <lineage>
        <taxon>Eukaryota</taxon>
        <taxon>Fungi</taxon>
        <taxon>Dikarya</taxon>
        <taxon>Ascomycota</taxon>
        <taxon>Pezizomycotina</taxon>
        <taxon>Sordariomycetes</taxon>
        <taxon>Sordariomycetidae</taxon>
        <taxon>Sordariales</taxon>
        <taxon>Lasiosphaeriaceae</taxon>
        <taxon>Lasiosphaeria</taxon>
    </lineage>
</organism>
<protein>
    <submittedName>
        <fullName evidence="1">Uncharacterized protein</fullName>
    </submittedName>
</protein>
<comment type="caution">
    <text evidence="1">The sequence shown here is derived from an EMBL/GenBank/DDBJ whole genome shotgun (WGS) entry which is preliminary data.</text>
</comment>
<name>A0AAJ0MDN7_9PEZI</name>
<proteinExistence type="predicted"/>
<evidence type="ECO:0000313" key="2">
    <source>
        <dbReference type="Proteomes" id="UP001275084"/>
    </source>
</evidence>
<sequence>MYFINVQTLELEEFFGETPQYAILLHTWESDEVKFKDFTTDLADARTKKEFRKI</sequence>
<dbReference type="PANTHER" id="PTHR10622">
    <property type="entry name" value="HET DOMAIN-CONTAINING PROTEIN"/>
    <property type="match status" value="1"/>
</dbReference>
<reference evidence="1" key="2">
    <citation type="submission" date="2023-06" db="EMBL/GenBank/DDBJ databases">
        <authorList>
            <consortium name="Lawrence Berkeley National Laboratory"/>
            <person name="Haridas S."/>
            <person name="Hensen N."/>
            <person name="Bonometti L."/>
            <person name="Westerberg I."/>
            <person name="Brannstrom I.O."/>
            <person name="Guillou S."/>
            <person name="Cros-Aarteil S."/>
            <person name="Calhoun S."/>
            <person name="Kuo A."/>
            <person name="Mondo S."/>
            <person name="Pangilinan J."/>
            <person name="Riley R."/>
            <person name="Labutti K."/>
            <person name="Andreopoulos B."/>
            <person name="Lipzen A."/>
            <person name="Chen C."/>
            <person name="Yanf M."/>
            <person name="Daum C."/>
            <person name="Ng V."/>
            <person name="Clum A."/>
            <person name="Steindorff A."/>
            <person name="Ohm R."/>
            <person name="Martin F."/>
            <person name="Silar P."/>
            <person name="Natvig D."/>
            <person name="Lalanne C."/>
            <person name="Gautier V."/>
            <person name="Ament-Velasquez S.L."/>
            <person name="Kruys A."/>
            <person name="Hutchinson M.I."/>
            <person name="Powell A.J."/>
            <person name="Barry K."/>
            <person name="Miller A.N."/>
            <person name="Grigoriev I.V."/>
            <person name="Debuchy R."/>
            <person name="Gladieux P."/>
            <person name="Thoren M.H."/>
            <person name="Johannesson H."/>
        </authorList>
    </citation>
    <scope>NUCLEOTIDE SEQUENCE</scope>
    <source>
        <strain evidence="1">CBS 955.72</strain>
    </source>
</reference>
<evidence type="ECO:0000313" key="1">
    <source>
        <dbReference type="EMBL" id="KAK3352284.1"/>
    </source>
</evidence>
<dbReference type="EMBL" id="JAUIQD010000004">
    <property type="protein sequence ID" value="KAK3352284.1"/>
    <property type="molecule type" value="Genomic_DNA"/>
</dbReference>
<gene>
    <name evidence="1" type="ORF">B0T25DRAFT_541605</name>
</gene>
<dbReference type="PANTHER" id="PTHR10622:SF12">
    <property type="entry name" value="HET DOMAIN-CONTAINING PROTEIN"/>
    <property type="match status" value="1"/>
</dbReference>
<dbReference type="Proteomes" id="UP001275084">
    <property type="component" value="Unassembled WGS sequence"/>
</dbReference>
<accession>A0AAJ0MDN7</accession>
<dbReference type="AlphaFoldDB" id="A0AAJ0MDN7"/>
<keyword evidence="2" id="KW-1185">Reference proteome</keyword>